<accession>A0AB39V119</accession>
<sequence>MKQTQKEWARYIQDEIKKNNNYDNYKHVFVEYKDYLEKCLLENPRDVEKVCQLAITYFTVYQDGKKSVNVLEEFLKKYSEALNDDEKAIIYQDLADLHEKDAYDDKKCKYYLTKLIEMGKQSAVVWEVLGEYYLKRKKYKKALKCFQEMEKFSSEREIEDDYNYGITLFYCSCFKKSKEMLLRCYEKEPESAGILYALALCLYYTNDKQLAEPILDKLLEKVSLEKYYYDEQILFEELLDLYYLYEKYDKCALVFEREIDKLDWEEKFYYNMRFPFYFYSLKQLGNLEETQNKFSELLQKHSKYIEDIESGKIYSKDIWSEKEINEFIEEEKSEIKKILGTYKKIMNSDYKPQNKKINLEKMYKNCYLVDCPIHQKLD</sequence>
<proteinExistence type="predicted"/>
<protein>
    <submittedName>
        <fullName evidence="2">Phosphoheptose isomerase</fullName>
    </submittedName>
</protein>
<evidence type="ECO:0000256" key="1">
    <source>
        <dbReference type="PROSITE-ProRule" id="PRU00339"/>
    </source>
</evidence>
<dbReference type="InterPro" id="IPR019734">
    <property type="entry name" value="TPR_rpt"/>
</dbReference>
<dbReference type="Gene3D" id="1.25.40.10">
    <property type="entry name" value="Tetratricopeptide repeat domain"/>
    <property type="match status" value="1"/>
</dbReference>
<organism evidence="2">
    <name type="scientific">Leptotrichia alba</name>
    <dbReference type="NCBI Taxonomy" id="3239304"/>
    <lineage>
        <taxon>Bacteria</taxon>
        <taxon>Fusobacteriati</taxon>
        <taxon>Fusobacteriota</taxon>
        <taxon>Fusobacteriia</taxon>
        <taxon>Fusobacteriales</taxon>
        <taxon>Leptotrichiaceae</taxon>
        <taxon>Leptotrichia</taxon>
    </lineage>
</organism>
<keyword evidence="1" id="KW-0802">TPR repeat</keyword>
<dbReference type="InterPro" id="IPR011990">
    <property type="entry name" value="TPR-like_helical_dom_sf"/>
</dbReference>
<name>A0AB39V119_9FUSO</name>
<dbReference type="GO" id="GO:0016853">
    <property type="term" value="F:isomerase activity"/>
    <property type="evidence" value="ECO:0007669"/>
    <property type="project" value="UniProtKB-KW"/>
</dbReference>
<feature type="repeat" description="TPR" evidence="1">
    <location>
        <begin position="123"/>
        <end position="156"/>
    </location>
</feature>
<gene>
    <name evidence="2" type="ORF">AB8B28_07390</name>
</gene>
<keyword evidence="2" id="KW-0413">Isomerase</keyword>
<evidence type="ECO:0000313" key="2">
    <source>
        <dbReference type="EMBL" id="XDU61476.1"/>
    </source>
</evidence>
<dbReference type="EMBL" id="CP165647">
    <property type="protein sequence ID" value="XDU61476.1"/>
    <property type="molecule type" value="Genomic_DNA"/>
</dbReference>
<dbReference type="RefSeq" id="WP_369715020.1">
    <property type="nucleotide sequence ID" value="NZ_CP165647.1"/>
</dbReference>
<reference evidence="2" key="1">
    <citation type="submission" date="2024-07" db="EMBL/GenBank/DDBJ databases">
        <authorList>
            <person name="Li X.-J."/>
            <person name="Wang X."/>
        </authorList>
    </citation>
    <scope>NUCLEOTIDE SEQUENCE</scope>
    <source>
        <strain evidence="2">HSP-536</strain>
    </source>
</reference>
<dbReference type="PROSITE" id="PS50005">
    <property type="entry name" value="TPR"/>
    <property type="match status" value="1"/>
</dbReference>
<dbReference type="AlphaFoldDB" id="A0AB39V119"/>
<dbReference type="SUPFAM" id="SSF48452">
    <property type="entry name" value="TPR-like"/>
    <property type="match status" value="2"/>
</dbReference>
<dbReference type="KEGG" id="lala:AB8B28_07390"/>